<dbReference type="OrthoDB" id="5099032at2759"/>
<dbReference type="Proteomes" id="UP001140502">
    <property type="component" value="Unassembled WGS sequence"/>
</dbReference>
<name>A0A9W9BRJ4_9HYPO</name>
<dbReference type="AlphaFoldDB" id="A0A9W9BRJ4"/>
<sequence length="286" mass="32095">MAEDDFRHLVESLPVTTLRVRDVPNILYHNGPIPKPVPEPRSAPIIQPMEGQEDAPKPPLDIRPGATLEITSRTFGDNYQTPAGLLIRKGRTNRLTVFSYYPGDHALMIPGTNRFASHVERSIKNTRIGLATLDDIIPVCKEANVVNGIKVRTLVHSENLGMRETYIVHLPGAGAPSLLYRFGKRFEIARDANWPNSARVSREQSAYLTNDSTVFSDLRQQLSICGAIILRYQKRMEPGQTTPLGEACGMINSAYLPRSTYRFLPHEYVVWADDFDGLLEEGWDIP</sequence>
<dbReference type="EMBL" id="JAPEUR010000045">
    <property type="protein sequence ID" value="KAJ4326023.1"/>
    <property type="molecule type" value="Genomic_DNA"/>
</dbReference>
<keyword evidence="2" id="KW-1185">Reference proteome</keyword>
<evidence type="ECO:0000313" key="2">
    <source>
        <dbReference type="Proteomes" id="UP001140502"/>
    </source>
</evidence>
<proteinExistence type="predicted"/>
<reference evidence="1" key="1">
    <citation type="submission" date="2022-10" db="EMBL/GenBank/DDBJ databases">
        <title>Tapping the CABI collections for fungal endophytes: first genome assemblies for Collariella, Neodidymelliopsis, Ascochyta clinopodiicola, Didymella pomorum, Didymosphaeria variabile, Neocosmospora piperis and Neocucurbitaria cava.</title>
        <authorList>
            <person name="Hill R."/>
        </authorList>
    </citation>
    <scope>NUCLEOTIDE SEQUENCE</scope>
    <source>
        <strain evidence="1">IMI 366586</strain>
    </source>
</reference>
<organism evidence="1 2">
    <name type="scientific">Fusarium piperis</name>
    <dbReference type="NCBI Taxonomy" id="1435070"/>
    <lineage>
        <taxon>Eukaryota</taxon>
        <taxon>Fungi</taxon>
        <taxon>Dikarya</taxon>
        <taxon>Ascomycota</taxon>
        <taxon>Pezizomycotina</taxon>
        <taxon>Sordariomycetes</taxon>
        <taxon>Hypocreomycetidae</taxon>
        <taxon>Hypocreales</taxon>
        <taxon>Nectriaceae</taxon>
        <taxon>Fusarium</taxon>
        <taxon>Fusarium solani species complex</taxon>
    </lineage>
</organism>
<protein>
    <submittedName>
        <fullName evidence="1">Uncharacterized protein</fullName>
    </submittedName>
</protein>
<evidence type="ECO:0000313" key="1">
    <source>
        <dbReference type="EMBL" id="KAJ4326023.1"/>
    </source>
</evidence>
<comment type="caution">
    <text evidence="1">The sequence shown here is derived from an EMBL/GenBank/DDBJ whole genome shotgun (WGS) entry which is preliminary data.</text>
</comment>
<gene>
    <name evidence="1" type="ORF">N0V84_003243</name>
</gene>
<accession>A0A9W9BRJ4</accession>